<keyword evidence="5" id="KW-1185">Reference proteome</keyword>
<dbReference type="GO" id="GO:0007270">
    <property type="term" value="P:neuron-neuron synaptic transmission"/>
    <property type="evidence" value="ECO:0007669"/>
    <property type="project" value="TreeGrafter"/>
</dbReference>
<feature type="compositionally biased region" description="Basic and acidic residues" evidence="1">
    <location>
        <begin position="1"/>
        <end position="16"/>
    </location>
</feature>
<feature type="transmembrane region" description="Helical" evidence="2">
    <location>
        <begin position="158"/>
        <end position="177"/>
    </location>
</feature>
<dbReference type="VEuPathDB" id="VectorBase:ASIC021515"/>
<dbReference type="EnsemblMetazoa" id="ASIC021515-RA">
    <property type="protein sequence ID" value="ASIC021515-PA"/>
    <property type="gene ID" value="ASIC021515"/>
</dbReference>
<feature type="compositionally biased region" description="Low complexity" evidence="1">
    <location>
        <begin position="20"/>
        <end position="30"/>
    </location>
</feature>
<evidence type="ECO:0000313" key="4">
    <source>
        <dbReference type="EnsemblMetazoa" id="ASIC021515-PA"/>
    </source>
</evidence>
<dbReference type="EMBL" id="ATLV01026496">
    <property type="status" value="NOT_ANNOTATED_CDS"/>
    <property type="molecule type" value="Genomic_DNA"/>
</dbReference>
<evidence type="ECO:0000313" key="3">
    <source>
        <dbReference type="EMBL" id="KFB53140.1"/>
    </source>
</evidence>
<feature type="transmembrane region" description="Helical" evidence="2">
    <location>
        <begin position="48"/>
        <end position="71"/>
    </location>
</feature>
<reference evidence="3 5" key="1">
    <citation type="journal article" date="2014" name="BMC Genomics">
        <title>Genome sequence of Anopheles sinensis provides insight into genetics basis of mosquito competence for malaria parasites.</title>
        <authorList>
            <person name="Zhou D."/>
            <person name="Zhang D."/>
            <person name="Ding G."/>
            <person name="Shi L."/>
            <person name="Hou Q."/>
            <person name="Ye Y."/>
            <person name="Xu Y."/>
            <person name="Zhou H."/>
            <person name="Xiong C."/>
            <person name="Li S."/>
            <person name="Yu J."/>
            <person name="Hong S."/>
            <person name="Yu X."/>
            <person name="Zou P."/>
            <person name="Chen C."/>
            <person name="Chang X."/>
            <person name="Wang W."/>
            <person name="Lv Y."/>
            <person name="Sun Y."/>
            <person name="Ma L."/>
            <person name="Shen B."/>
            <person name="Zhu C."/>
        </authorList>
    </citation>
    <scope>NUCLEOTIDE SEQUENCE [LARGE SCALE GENOMIC DNA]</scope>
</reference>
<dbReference type="GO" id="GO:0042734">
    <property type="term" value="C:presynaptic membrane"/>
    <property type="evidence" value="ECO:0007669"/>
    <property type="project" value="TreeGrafter"/>
</dbReference>
<keyword evidence="2" id="KW-0472">Membrane</keyword>
<dbReference type="EMBL" id="KE525415">
    <property type="protein sequence ID" value="KFB53140.1"/>
    <property type="molecule type" value="Genomic_DNA"/>
</dbReference>
<reference evidence="4" key="2">
    <citation type="submission" date="2020-05" db="UniProtKB">
        <authorList>
            <consortium name="EnsemblMetazoa"/>
        </authorList>
    </citation>
    <scope>IDENTIFICATION</scope>
</reference>
<keyword evidence="2" id="KW-1133">Transmembrane helix</keyword>
<gene>
    <name evidence="3" type="ORF">ZHAS_00021515</name>
</gene>
<evidence type="ECO:0000256" key="2">
    <source>
        <dbReference type="SAM" id="Phobius"/>
    </source>
</evidence>
<dbReference type="PANTHER" id="PTHR35270:SF2">
    <property type="entry name" value="FUSELESS, ISOFORM A"/>
    <property type="match status" value="1"/>
</dbReference>
<evidence type="ECO:0000313" key="5">
    <source>
        <dbReference type="Proteomes" id="UP000030765"/>
    </source>
</evidence>
<sequence>MMSTRDTESVEERSPLDEQSSPFGPVVVVPSREHRSTPGSGGRCRKRLLHFGDTLLSLFVITPLAVAHWRGTWGYMDLHRPHFPGWLCFVLGATLHTTFALLREPLNAGLALAQSAPRSRTGTIKRWLVNRLYTYAFSMGCLMHWRGGWEVMVSYFAFNPWPALTVSAICLIGLVLLKSVRNLLAPPFVILTDRKEAMFSFPTRFRMKVNICSTIKSITKQDRRPRERTVVLGMAVRCSLFGSSFVRCSRGTLKLLPDIDFVLGEMMMLMNGSLSCVTLKS</sequence>
<dbReference type="EMBL" id="ATLV01026495">
    <property type="status" value="NOT_ANNOTATED_CDS"/>
    <property type="molecule type" value="Genomic_DNA"/>
</dbReference>
<dbReference type="AlphaFoldDB" id="A0A084WSE6"/>
<feature type="region of interest" description="Disordered" evidence="1">
    <location>
        <begin position="1"/>
        <end position="42"/>
    </location>
</feature>
<dbReference type="OrthoDB" id="45313at2759"/>
<evidence type="ECO:0000256" key="1">
    <source>
        <dbReference type="SAM" id="MobiDB-lite"/>
    </source>
</evidence>
<protein>
    <submittedName>
        <fullName evidence="3">AGAP008309-PA-like protein</fullName>
    </submittedName>
</protein>
<accession>A0A084WSE6</accession>
<dbReference type="Proteomes" id="UP000030765">
    <property type="component" value="Unassembled WGS sequence"/>
</dbReference>
<dbReference type="Pfam" id="PF15993">
    <property type="entry name" value="Fuseless"/>
    <property type="match status" value="1"/>
</dbReference>
<dbReference type="GO" id="GO:0070073">
    <property type="term" value="P:clustering of voltage-gated calcium channels"/>
    <property type="evidence" value="ECO:0007669"/>
    <property type="project" value="TreeGrafter"/>
</dbReference>
<organism evidence="3">
    <name type="scientific">Anopheles sinensis</name>
    <name type="common">Mosquito</name>
    <dbReference type="NCBI Taxonomy" id="74873"/>
    <lineage>
        <taxon>Eukaryota</taxon>
        <taxon>Metazoa</taxon>
        <taxon>Ecdysozoa</taxon>
        <taxon>Arthropoda</taxon>
        <taxon>Hexapoda</taxon>
        <taxon>Insecta</taxon>
        <taxon>Pterygota</taxon>
        <taxon>Neoptera</taxon>
        <taxon>Endopterygota</taxon>
        <taxon>Diptera</taxon>
        <taxon>Nematocera</taxon>
        <taxon>Culicoidea</taxon>
        <taxon>Culicidae</taxon>
        <taxon>Anophelinae</taxon>
        <taxon>Anopheles</taxon>
    </lineage>
</organism>
<dbReference type="VEuPathDB" id="VectorBase:ASIS004707"/>
<keyword evidence="2" id="KW-0812">Transmembrane</keyword>
<proteinExistence type="predicted"/>
<dbReference type="InterPro" id="IPR032751">
    <property type="entry name" value="Fuseless"/>
</dbReference>
<dbReference type="GO" id="GO:0007274">
    <property type="term" value="P:neuromuscular synaptic transmission"/>
    <property type="evidence" value="ECO:0007669"/>
    <property type="project" value="TreeGrafter"/>
</dbReference>
<dbReference type="PANTHER" id="PTHR35270">
    <property type="entry name" value="FUSELESS, ISOFORM A"/>
    <property type="match status" value="1"/>
</dbReference>
<feature type="transmembrane region" description="Helical" evidence="2">
    <location>
        <begin position="128"/>
        <end position="146"/>
    </location>
</feature>
<name>A0A084WSE6_ANOSI</name>
<feature type="transmembrane region" description="Helical" evidence="2">
    <location>
        <begin position="83"/>
        <end position="102"/>
    </location>
</feature>